<keyword evidence="4" id="KW-0378">Hydrolase</keyword>
<evidence type="ECO:0000313" key="13">
    <source>
        <dbReference type="EMBL" id="ODN06573.1"/>
    </source>
</evidence>
<keyword evidence="1" id="KW-0768">Sushi</keyword>
<dbReference type="OMA" id="PRWKVVC"/>
<name>A0A1D2NMR7_ORCCI</name>
<keyword evidence="3 11" id="KW-0732">Signal</keyword>
<evidence type="ECO:0000256" key="9">
    <source>
        <dbReference type="ARBA" id="ARBA00066707"/>
    </source>
</evidence>
<evidence type="ECO:0000256" key="6">
    <source>
        <dbReference type="ARBA" id="ARBA00022825"/>
    </source>
</evidence>
<comment type="caution">
    <text evidence="13">The sequence shown here is derived from an EMBL/GenBank/DDBJ whole genome shotgun (WGS) entry which is preliminary data.</text>
</comment>
<dbReference type="InterPro" id="IPR018114">
    <property type="entry name" value="TRYPSIN_HIS"/>
</dbReference>
<evidence type="ECO:0000259" key="12">
    <source>
        <dbReference type="PROSITE" id="PS50240"/>
    </source>
</evidence>
<dbReference type="FunFam" id="2.40.10.10:FF:000120">
    <property type="entry name" value="Putative serine protease"/>
    <property type="match status" value="1"/>
</dbReference>
<evidence type="ECO:0000313" key="14">
    <source>
        <dbReference type="Proteomes" id="UP000094527"/>
    </source>
</evidence>
<dbReference type="OrthoDB" id="6380398at2759"/>
<evidence type="ECO:0000256" key="1">
    <source>
        <dbReference type="ARBA" id="ARBA00022659"/>
    </source>
</evidence>
<dbReference type="EC" id="3.4.21.84" evidence="9"/>
<evidence type="ECO:0000256" key="8">
    <source>
        <dbReference type="ARBA" id="ARBA00052079"/>
    </source>
</evidence>
<dbReference type="CDD" id="cd00190">
    <property type="entry name" value="Tryp_SPc"/>
    <property type="match status" value="1"/>
</dbReference>
<keyword evidence="2" id="KW-0645">Protease</keyword>
<dbReference type="GO" id="GO:0042381">
    <property type="term" value="P:hemolymph coagulation"/>
    <property type="evidence" value="ECO:0007669"/>
    <property type="project" value="UniProtKB-KW"/>
</dbReference>
<proteinExistence type="predicted"/>
<dbReference type="PANTHER" id="PTHR24252">
    <property type="entry name" value="ACROSIN-RELATED"/>
    <property type="match status" value="1"/>
</dbReference>
<feature type="compositionally biased region" description="Low complexity" evidence="10">
    <location>
        <begin position="45"/>
        <end position="56"/>
    </location>
</feature>
<sequence length="339" mass="37487">MYAIITNTLCLLLLVRLYGLTVGFEYAYDEIPESTTIEIEEITVTETSSSSETGTTPKIDEDEETRRVAAARNCACGVTKQGHDTYVIGGQPAGDGEFPWFAAITKFQHNKKPRWKVVCGASLINKEYAITAAHCLHNRYKDTLEVVFNIKDVHNIEKDRNTIRRKIKKFVIHPLYNTTTQHDDIALIQFKVPIDFQKEKVVPICLPKLSTSKYASKHGIFVGFGHTNYGSGSDKPKENSRILMKVNVPILSNYDCLKTKVPTKKNITESMVCAGSQGKDACINDSGGPLMVQENSKTTLVGLASWGIGCGLAGYPGVYTRVSQYLEWITTSSANSLCA</sequence>
<feature type="region of interest" description="Disordered" evidence="10">
    <location>
        <begin position="45"/>
        <end position="64"/>
    </location>
</feature>
<dbReference type="STRING" id="48709.A0A1D2NMR7"/>
<feature type="signal peptide" evidence="11">
    <location>
        <begin position="1"/>
        <end position="23"/>
    </location>
</feature>
<dbReference type="InterPro" id="IPR001254">
    <property type="entry name" value="Trypsin_dom"/>
</dbReference>
<feature type="domain" description="Peptidase S1" evidence="12">
    <location>
        <begin position="87"/>
        <end position="334"/>
    </location>
</feature>
<accession>A0A1D2NMR7</accession>
<dbReference type="PROSITE" id="PS50240">
    <property type="entry name" value="TRYPSIN_DOM"/>
    <property type="match status" value="1"/>
</dbReference>
<dbReference type="Pfam" id="PF00089">
    <property type="entry name" value="Trypsin"/>
    <property type="match status" value="1"/>
</dbReference>
<evidence type="ECO:0000256" key="2">
    <source>
        <dbReference type="ARBA" id="ARBA00022670"/>
    </source>
</evidence>
<dbReference type="PRINTS" id="PR00722">
    <property type="entry name" value="CHYMOTRYPSIN"/>
</dbReference>
<evidence type="ECO:0000256" key="7">
    <source>
        <dbReference type="ARBA" id="ARBA00023157"/>
    </source>
</evidence>
<dbReference type="InterPro" id="IPR009003">
    <property type="entry name" value="Peptidase_S1_PA"/>
</dbReference>
<reference evidence="13 14" key="1">
    <citation type="journal article" date="2016" name="Genome Biol. Evol.">
        <title>Gene Family Evolution Reflects Adaptation to Soil Environmental Stressors in the Genome of the Collembolan Orchesella cincta.</title>
        <authorList>
            <person name="Faddeeva-Vakhrusheva A."/>
            <person name="Derks M.F."/>
            <person name="Anvar S.Y."/>
            <person name="Agamennone V."/>
            <person name="Suring W."/>
            <person name="Smit S."/>
            <person name="van Straalen N.M."/>
            <person name="Roelofs D."/>
        </authorList>
    </citation>
    <scope>NUCLEOTIDE SEQUENCE [LARGE SCALE GENOMIC DNA]</scope>
    <source>
        <tissue evidence="13">Mixed pool</tissue>
    </source>
</reference>
<organism evidence="13 14">
    <name type="scientific">Orchesella cincta</name>
    <name type="common">Springtail</name>
    <name type="synonym">Podura cincta</name>
    <dbReference type="NCBI Taxonomy" id="48709"/>
    <lineage>
        <taxon>Eukaryota</taxon>
        <taxon>Metazoa</taxon>
        <taxon>Ecdysozoa</taxon>
        <taxon>Arthropoda</taxon>
        <taxon>Hexapoda</taxon>
        <taxon>Collembola</taxon>
        <taxon>Entomobryomorpha</taxon>
        <taxon>Entomobryoidea</taxon>
        <taxon>Orchesellidae</taxon>
        <taxon>Orchesellinae</taxon>
        <taxon>Orchesella</taxon>
    </lineage>
</organism>
<keyword evidence="6" id="KW-0720">Serine protease</keyword>
<dbReference type="PROSITE" id="PS00134">
    <property type="entry name" value="TRYPSIN_HIS"/>
    <property type="match status" value="1"/>
</dbReference>
<dbReference type="PANTHER" id="PTHR24252:SF16">
    <property type="entry name" value="TRANSMEMBRANE SERINE PROTEASE 15"/>
    <property type="match status" value="1"/>
</dbReference>
<dbReference type="Proteomes" id="UP000094527">
    <property type="component" value="Unassembled WGS sequence"/>
</dbReference>
<keyword evidence="5" id="KW-0353">Hemolymph clotting</keyword>
<evidence type="ECO:0000256" key="4">
    <source>
        <dbReference type="ARBA" id="ARBA00022801"/>
    </source>
</evidence>
<keyword evidence="14" id="KW-1185">Reference proteome</keyword>
<comment type="catalytic activity">
    <reaction evidence="8">
        <text>Selective cleavage of 103-Arg-|-Ser-104 and 124-Ile-|-Ile-125 bonds in Limulus clotting factor B to form activated factor B. Cleavage of -Pro-Arg-|-Xaa- bonds in synthetic substrates.</text>
        <dbReference type="EC" id="3.4.21.84"/>
    </reaction>
</comment>
<evidence type="ECO:0000256" key="10">
    <source>
        <dbReference type="SAM" id="MobiDB-lite"/>
    </source>
</evidence>
<evidence type="ECO:0000256" key="3">
    <source>
        <dbReference type="ARBA" id="ARBA00022729"/>
    </source>
</evidence>
<dbReference type="InterPro" id="IPR001314">
    <property type="entry name" value="Peptidase_S1A"/>
</dbReference>
<evidence type="ECO:0000256" key="11">
    <source>
        <dbReference type="SAM" id="SignalP"/>
    </source>
</evidence>
<dbReference type="SUPFAM" id="SSF50494">
    <property type="entry name" value="Trypsin-like serine proteases"/>
    <property type="match status" value="1"/>
</dbReference>
<gene>
    <name evidence="13" type="ORF">Ocin01_00150</name>
</gene>
<dbReference type="Gene3D" id="2.40.10.10">
    <property type="entry name" value="Trypsin-like serine proteases"/>
    <property type="match status" value="1"/>
</dbReference>
<keyword evidence="7" id="KW-1015">Disulfide bond</keyword>
<protein>
    <recommendedName>
        <fullName evidence="9">limulus clotting factor C</fullName>
        <ecNumber evidence="9">3.4.21.84</ecNumber>
    </recommendedName>
</protein>
<dbReference type="AlphaFoldDB" id="A0A1D2NMR7"/>
<feature type="chain" id="PRO_5008905775" description="limulus clotting factor C" evidence="11">
    <location>
        <begin position="24"/>
        <end position="339"/>
    </location>
</feature>
<dbReference type="SMART" id="SM00020">
    <property type="entry name" value="Tryp_SPc"/>
    <property type="match status" value="1"/>
</dbReference>
<dbReference type="GO" id="GO:0004252">
    <property type="term" value="F:serine-type endopeptidase activity"/>
    <property type="evidence" value="ECO:0007669"/>
    <property type="project" value="InterPro"/>
</dbReference>
<dbReference type="InterPro" id="IPR043504">
    <property type="entry name" value="Peptidase_S1_PA_chymotrypsin"/>
</dbReference>
<evidence type="ECO:0000256" key="5">
    <source>
        <dbReference type="ARBA" id="ARBA00022820"/>
    </source>
</evidence>
<dbReference type="EMBL" id="LJIJ01000003">
    <property type="protein sequence ID" value="ODN06573.1"/>
    <property type="molecule type" value="Genomic_DNA"/>
</dbReference>
<dbReference type="GO" id="GO:0006508">
    <property type="term" value="P:proteolysis"/>
    <property type="evidence" value="ECO:0007669"/>
    <property type="project" value="UniProtKB-KW"/>
</dbReference>